<dbReference type="InterPro" id="IPR027417">
    <property type="entry name" value="P-loop_NTPase"/>
</dbReference>
<sequence length="1165" mass="126422">MSLRLPGPGVEELAEAARAVREESAERLVPRRLSAVRVDVEARAEEAGPGDAASAVVAIKVEGADACDWTWEGASAFGLVEGLAGVRERLMRDPPPEDWVRWRGEVLEVDEANAVVFVALRDPAQVPGRGAFWVSPFDHQEAMDLVYTADAYAAVRERLGPRLRASRGGIHPRVPEPEEAVRSGALSELSGWWGRGWSVLWGPPGTGKTHTTGLQVAAALRDPSERVLVLSTTNRATDEVALSIGGALIEEAVAARSGATEEIDLAGAVAGVCRPGRGARRTDFERAGLASMLRGADEATAAEIEALQEAIASEREAAERARSRLRISRLAARPGGGDVFLDPCVRAVVATSAAGSAQLKRERVREMIEDDDAPFTTVVIDEAGLLSRASVAALSLLAARRVVLVGDPRQLSPIATRARLLPTREQRWLRSSALSHLDDPADAPRGVHVLKEQRRMHPEVCRVVSGYRYGGFLETAPETAARASKLPSPLAEHGRVVWWVLDAEDVPLARMRAERGPGGRSWVRPVTMDLLGRLIDGCGLHDKHGLFVSPYRAQADAVSAWLRVRGSTSWSASTVHRQQGSQADVVVFDTVHAGSAGFPAEEWRRLVNVALSRAREAVVVLASRDEMAQPYLAALRQTLTASRLRPGDPPLWEAVEADRVSESRAAYAVDDAAHADTLGGQIARRRASSPVLSAEQQRLVDLPLDGKPRLVRGVAGSGKSLVLCHWLVKTVLRFGREGWPDAGSQVWAVFANRALEPMLRSGVEQAWFERARADGGLFGQEAFPWERTQLLHVRDVLRDLLPGGSGRLGKDDFEHDAAAEWLLARNGGVDGDAASGLPRCEALFIDEAQDMSPATLRLLLAMVRATDPEDAGRRAAHVFYDNAQNVYDRKPPVWSHLGLDVRGRSTVMTESFRGTRPVAELAINVRERLADAAGRTDLKEFVRRRLVVLEEREGERWIGVRFNDREGPPPRLRTLATRTLELAAVAKHLRWLLVDERVPAADVVLLYNGAAVSAEAEALLGPAMRAIGIELSRQTGRGFERRENTLLLTTAQSFKGHEAEVVVILGLDGFVARSRGPLADSLYVAMTRARSVLMMYGLEEATGAAGRVIDTVRACCEAMNQPRPSDGSRSRLRHAGGKSPRPTPAAGGDLDQGPNMSLAIRKSDR</sequence>
<evidence type="ECO:0000256" key="4">
    <source>
        <dbReference type="ARBA" id="ARBA00022806"/>
    </source>
</evidence>
<dbReference type="PANTHER" id="PTHR43788">
    <property type="entry name" value="DNA2/NAM7 HELICASE FAMILY MEMBER"/>
    <property type="match status" value="1"/>
</dbReference>
<accession>I0IHH9</accession>
<evidence type="ECO:0000256" key="6">
    <source>
        <dbReference type="SAM" id="MobiDB-lite"/>
    </source>
</evidence>
<dbReference type="SUPFAM" id="SSF52540">
    <property type="entry name" value="P-loop containing nucleoside triphosphate hydrolases"/>
    <property type="match status" value="2"/>
</dbReference>
<keyword evidence="2" id="KW-0547">Nucleotide-binding</keyword>
<evidence type="ECO:0000313" key="10">
    <source>
        <dbReference type="Proteomes" id="UP000007881"/>
    </source>
</evidence>
<dbReference type="AlphaFoldDB" id="I0IHH9"/>
<evidence type="ECO:0000259" key="8">
    <source>
        <dbReference type="Pfam" id="PF13087"/>
    </source>
</evidence>
<dbReference type="STRING" id="1142394.PSMK_25580"/>
<evidence type="ECO:0000259" key="7">
    <source>
        <dbReference type="Pfam" id="PF13086"/>
    </source>
</evidence>
<evidence type="ECO:0000313" key="9">
    <source>
        <dbReference type="EMBL" id="BAM04717.1"/>
    </source>
</evidence>
<dbReference type="Proteomes" id="UP000007881">
    <property type="component" value="Chromosome"/>
</dbReference>
<keyword evidence="10" id="KW-1185">Reference proteome</keyword>
<organism evidence="9 10">
    <name type="scientific">Phycisphaera mikurensis (strain NBRC 102666 / KCTC 22515 / FYK2301M01)</name>
    <dbReference type="NCBI Taxonomy" id="1142394"/>
    <lineage>
        <taxon>Bacteria</taxon>
        <taxon>Pseudomonadati</taxon>
        <taxon>Planctomycetota</taxon>
        <taxon>Phycisphaerae</taxon>
        <taxon>Phycisphaerales</taxon>
        <taxon>Phycisphaeraceae</taxon>
        <taxon>Phycisphaera</taxon>
    </lineage>
</organism>
<dbReference type="GO" id="GO:0005524">
    <property type="term" value="F:ATP binding"/>
    <property type="evidence" value="ECO:0007669"/>
    <property type="project" value="UniProtKB-KW"/>
</dbReference>
<protein>
    <submittedName>
        <fullName evidence="9">Uncharacterized protein</fullName>
    </submittedName>
</protein>
<dbReference type="GO" id="GO:0043139">
    <property type="term" value="F:5'-3' DNA helicase activity"/>
    <property type="evidence" value="ECO:0007669"/>
    <property type="project" value="TreeGrafter"/>
</dbReference>
<dbReference type="InterPro" id="IPR047187">
    <property type="entry name" value="SF1_C_Upf1"/>
</dbReference>
<reference evidence="9 10" key="1">
    <citation type="submission" date="2012-02" db="EMBL/GenBank/DDBJ databases">
        <title>Complete genome sequence of Phycisphaera mikurensis NBRC 102666.</title>
        <authorList>
            <person name="Ankai A."/>
            <person name="Hosoyama A."/>
            <person name="Terui Y."/>
            <person name="Sekine M."/>
            <person name="Fukai R."/>
            <person name="Kato Y."/>
            <person name="Nakamura S."/>
            <person name="Yamada-Narita S."/>
            <person name="Kawakoshi A."/>
            <person name="Fukunaga Y."/>
            <person name="Yamazaki S."/>
            <person name="Fujita N."/>
        </authorList>
    </citation>
    <scope>NUCLEOTIDE SEQUENCE [LARGE SCALE GENOMIC DNA]</scope>
    <source>
        <strain evidence="10">NBRC 102666 / KCTC 22515 / FYK2301M01</strain>
    </source>
</reference>
<dbReference type="CDD" id="cd18808">
    <property type="entry name" value="SF1_C_Upf1"/>
    <property type="match status" value="1"/>
</dbReference>
<dbReference type="GO" id="GO:0016787">
    <property type="term" value="F:hydrolase activity"/>
    <property type="evidence" value="ECO:0007669"/>
    <property type="project" value="UniProtKB-KW"/>
</dbReference>
<dbReference type="Gene3D" id="3.40.50.300">
    <property type="entry name" value="P-loop containing nucleotide triphosphate hydrolases"/>
    <property type="match status" value="4"/>
</dbReference>
<dbReference type="KEGG" id="phm:PSMK_25580"/>
<feature type="domain" description="DNA2/NAM7 helicase helicase" evidence="7">
    <location>
        <begin position="197"/>
        <end position="414"/>
    </location>
</feature>
<evidence type="ECO:0000256" key="5">
    <source>
        <dbReference type="ARBA" id="ARBA00022840"/>
    </source>
</evidence>
<keyword evidence="5" id="KW-0067">ATP-binding</keyword>
<name>I0IHH9_PHYMF</name>
<comment type="similarity">
    <text evidence="1">Belongs to the DNA2/NAM7 helicase family.</text>
</comment>
<dbReference type="InterPro" id="IPR041677">
    <property type="entry name" value="DNA2/NAM7_AAA_11"/>
</dbReference>
<dbReference type="Pfam" id="PF13086">
    <property type="entry name" value="AAA_11"/>
    <property type="match status" value="1"/>
</dbReference>
<evidence type="ECO:0000256" key="2">
    <source>
        <dbReference type="ARBA" id="ARBA00022741"/>
    </source>
</evidence>
<dbReference type="InterPro" id="IPR050534">
    <property type="entry name" value="Coronavir_polyprotein_1ab"/>
</dbReference>
<feature type="domain" description="DNA2/NAM7 helicase-like C-terminal" evidence="8">
    <location>
        <begin position="444"/>
        <end position="624"/>
    </location>
</feature>
<dbReference type="PATRIC" id="fig|1142394.8.peg.2641"/>
<dbReference type="EMBL" id="AP012338">
    <property type="protein sequence ID" value="BAM04717.1"/>
    <property type="molecule type" value="Genomic_DNA"/>
</dbReference>
<dbReference type="eggNOG" id="COG0210">
    <property type="taxonomic scope" value="Bacteria"/>
</dbReference>
<dbReference type="Pfam" id="PF13087">
    <property type="entry name" value="AAA_12"/>
    <property type="match status" value="1"/>
</dbReference>
<evidence type="ECO:0000256" key="1">
    <source>
        <dbReference type="ARBA" id="ARBA00007913"/>
    </source>
</evidence>
<proteinExistence type="inferred from homology"/>
<evidence type="ECO:0000256" key="3">
    <source>
        <dbReference type="ARBA" id="ARBA00022801"/>
    </source>
</evidence>
<keyword evidence="4" id="KW-0347">Helicase</keyword>
<dbReference type="PANTHER" id="PTHR43788:SF8">
    <property type="entry name" value="DNA-BINDING PROTEIN SMUBP-2"/>
    <property type="match status" value="1"/>
</dbReference>
<dbReference type="InterPro" id="IPR041679">
    <property type="entry name" value="DNA2/NAM7-like_C"/>
</dbReference>
<gene>
    <name evidence="9" type="ordered locus">PSMK_25580</name>
</gene>
<feature type="region of interest" description="Disordered" evidence="6">
    <location>
        <begin position="1119"/>
        <end position="1165"/>
    </location>
</feature>
<dbReference type="HOGENOM" id="CLU_278362_0_0_0"/>
<dbReference type="eggNOG" id="COG1112">
    <property type="taxonomic scope" value="Bacteria"/>
</dbReference>
<keyword evidence="3" id="KW-0378">Hydrolase</keyword>